<keyword evidence="10" id="KW-1185">Reference proteome</keyword>
<comment type="caution">
    <text evidence="9">The sequence shown here is derived from an EMBL/GenBank/DDBJ whole genome shotgun (WGS) entry which is preliminary data.</text>
</comment>
<dbReference type="Gene3D" id="4.10.1110.10">
    <property type="entry name" value="AN1-like Zinc finger"/>
    <property type="match status" value="1"/>
</dbReference>
<evidence type="ECO:0000256" key="1">
    <source>
        <dbReference type="ARBA" id="ARBA00003732"/>
    </source>
</evidence>
<evidence type="ECO:0000256" key="3">
    <source>
        <dbReference type="ARBA" id="ARBA00022771"/>
    </source>
</evidence>
<dbReference type="PROSITE" id="PS51036">
    <property type="entry name" value="ZF_A20"/>
    <property type="match status" value="1"/>
</dbReference>
<keyword evidence="3 5" id="KW-0863">Zinc-finger</keyword>
<dbReference type="FunFam" id="4.10.1110.10:FF:000001">
    <property type="entry name" value="Zinc finger AN1-type containing 6"/>
    <property type="match status" value="1"/>
</dbReference>
<dbReference type="SMART" id="SM00154">
    <property type="entry name" value="ZnF_AN1"/>
    <property type="match status" value="1"/>
</dbReference>
<name>A0A699ZAT8_HAELA</name>
<feature type="domain" description="A20-type" evidence="7">
    <location>
        <begin position="12"/>
        <end position="46"/>
    </location>
</feature>
<keyword evidence="2" id="KW-0479">Metal-binding</keyword>
<evidence type="ECO:0000313" key="10">
    <source>
        <dbReference type="Proteomes" id="UP000485058"/>
    </source>
</evidence>
<dbReference type="InterPro" id="IPR002653">
    <property type="entry name" value="Znf_A20"/>
</dbReference>
<evidence type="ECO:0000259" key="7">
    <source>
        <dbReference type="PROSITE" id="PS51036"/>
    </source>
</evidence>
<evidence type="ECO:0000256" key="2">
    <source>
        <dbReference type="ARBA" id="ARBA00022723"/>
    </source>
</evidence>
<protein>
    <submittedName>
        <fullName evidence="9">Zinc finger protein, major isoform</fullName>
    </submittedName>
</protein>
<dbReference type="SMART" id="SM00259">
    <property type="entry name" value="ZnF_A20"/>
    <property type="match status" value="1"/>
</dbReference>
<evidence type="ECO:0000259" key="8">
    <source>
        <dbReference type="PROSITE" id="PS51039"/>
    </source>
</evidence>
<dbReference type="PROSITE" id="PS51039">
    <property type="entry name" value="ZF_AN1"/>
    <property type="match status" value="1"/>
</dbReference>
<evidence type="ECO:0000313" key="9">
    <source>
        <dbReference type="EMBL" id="GFH15974.1"/>
    </source>
</evidence>
<dbReference type="Proteomes" id="UP000485058">
    <property type="component" value="Unassembled WGS sequence"/>
</dbReference>
<dbReference type="EMBL" id="BLLF01000928">
    <property type="protein sequence ID" value="GFH15974.1"/>
    <property type="molecule type" value="Genomic_DNA"/>
</dbReference>
<dbReference type="InterPro" id="IPR050652">
    <property type="entry name" value="AN1_A20_ZnFinger"/>
</dbReference>
<gene>
    <name evidence="9" type="ORF">HaLaN_12312</name>
</gene>
<organism evidence="9 10">
    <name type="scientific">Haematococcus lacustris</name>
    <name type="common">Green alga</name>
    <name type="synonym">Haematococcus pluvialis</name>
    <dbReference type="NCBI Taxonomy" id="44745"/>
    <lineage>
        <taxon>Eukaryota</taxon>
        <taxon>Viridiplantae</taxon>
        <taxon>Chlorophyta</taxon>
        <taxon>core chlorophytes</taxon>
        <taxon>Chlorophyceae</taxon>
        <taxon>CS clade</taxon>
        <taxon>Chlamydomonadales</taxon>
        <taxon>Haematococcaceae</taxon>
        <taxon>Haematococcus</taxon>
    </lineage>
</organism>
<feature type="compositionally biased region" description="Low complexity" evidence="6">
    <location>
        <begin position="62"/>
        <end position="103"/>
    </location>
</feature>
<sequence length="172" mass="17963">MSHEEGHSVEKAAQPTLCAAGCGFYSNVGTSGLCSKCYRNQELENGKQKAAEAAVQEALKAPAVPQPAPVQAEPSAAQALSDTAIPSTSSAEPATAAAAAPAARKPNPSRCLTCNKKVGLTGFACRCNPDAVFCSAHRYAEAHACKFDYKTLQRQQLAEANPVVQAAKLQKF</sequence>
<dbReference type="InterPro" id="IPR000058">
    <property type="entry name" value="Znf_AN1"/>
</dbReference>
<dbReference type="GO" id="GO:0008270">
    <property type="term" value="F:zinc ion binding"/>
    <property type="evidence" value="ECO:0007669"/>
    <property type="project" value="UniProtKB-KW"/>
</dbReference>
<feature type="region of interest" description="Disordered" evidence="6">
    <location>
        <begin position="62"/>
        <end position="108"/>
    </location>
</feature>
<feature type="domain" description="AN1-type" evidence="8">
    <location>
        <begin position="105"/>
        <end position="153"/>
    </location>
</feature>
<dbReference type="SUPFAM" id="SSF118310">
    <property type="entry name" value="AN1-like Zinc finger"/>
    <property type="match status" value="1"/>
</dbReference>
<dbReference type="InterPro" id="IPR035896">
    <property type="entry name" value="AN1-like_Znf"/>
</dbReference>
<evidence type="ECO:0000256" key="4">
    <source>
        <dbReference type="ARBA" id="ARBA00022833"/>
    </source>
</evidence>
<evidence type="ECO:0000256" key="5">
    <source>
        <dbReference type="PROSITE-ProRule" id="PRU00449"/>
    </source>
</evidence>
<dbReference type="Pfam" id="PF01754">
    <property type="entry name" value="zf-A20"/>
    <property type="match status" value="1"/>
</dbReference>
<keyword evidence="4" id="KW-0862">Zinc</keyword>
<reference evidence="9 10" key="1">
    <citation type="submission" date="2020-02" db="EMBL/GenBank/DDBJ databases">
        <title>Draft genome sequence of Haematococcus lacustris strain NIES-144.</title>
        <authorList>
            <person name="Morimoto D."/>
            <person name="Nakagawa S."/>
            <person name="Yoshida T."/>
            <person name="Sawayama S."/>
        </authorList>
    </citation>
    <scope>NUCLEOTIDE SEQUENCE [LARGE SCALE GENOMIC DNA]</scope>
    <source>
        <strain evidence="9 10">NIES-144</strain>
    </source>
</reference>
<dbReference type="AlphaFoldDB" id="A0A699ZAT8"/>
<proteinExistence type="predicted"/>
<dbReference type="Gene3D" id="1.20.5.4770">
    <property type="match status" value="1"/>
</dbReference>
<dbReference type="SUPFAM" id="SSF57716">
    <property type="entry name" value="Glucocorticoid receptor-like (DNA-binding domain)"/>
    <property type="match status" value="1"/>
</dbReference>
<accession>A0A699ZAT8</accession>
<comment type="function">
    <text evidence="1">May be involved in environmental stress response.</text>
</comment>
<dbReference type="GO" id="GO:0003677">
    <property type="term" value="F:DNA binding"/>
    <property type="evidence" value="ECO:0007669"/>
    <property type="project" value="InterPro"/>
</dbReference>
<dbReference type="Pfam" id="PF01428">
    <property type="entry name" value="zf-AN1"/>
    <property type="match status" value="1"/>
</dbReference>
<evidence type="ECO:0000256" key="6">
    <source>
        <dbReference type="SAM" id="MobiDB-lite"/>
    </source>
</evidence>
<dbReference type="PANTHER" id="PTHR10634">
    <property type="entry name" value="AN1-TYPE ZINC FINGER PROTEIN"/>
    <property type="match status" value="1"/>
</dbReference>